<reference evidence="2 3" key="1">
    <citation type="submission" date="2019-05" db="EMBL/GenBank/DDBJ databases">
        <title>Mikania micrantha, genome provides insights into the molecular mechanism of rapid growth.</title>
        <authorList>
            <person name="Liu B."/>
        </authorList>
    </citation>
    <scope>NUCLEOTIDE SEQUENCE [LARGE SCALE GENOMIC DNA]</scope>
    <source>
        <strain evidence="2">NLD-2019</strain>
        <tissue evidence="2">Leaf</tissue>
    </source>
</reference>
<feature type="compositionally biased region" description="Pro residues" evidence="1">
    <location>
        <begin position="28"/>
        <end position="50"/>
    </location>
</feature>
<proteinExistence type="predicted"/>
<evidence type="ECO:0000256" key="1">
    <source>
        <dbReference type="SAM" id="MobiDB-lite"/>
    </source>
</evidence>
<accession>A0A5N6N4K3</accession>
<dbReference type="Proteomes" id="UP000326396">
    <property type="component" value="Linkage Group LG3"/>
</dbReference>
<protein>
    <submittedName>
        <fullName evidence="2">Uncharacterized protein</fullName>
    </submittedName>
</protein>
<organism evidence="2 3">
    <name type="scientific">Mikania micrantha</name>
    <name type="common">bitter vine</name>
    <dbReference type="NCBI Taxonomy" id="192012"/>
    <lineage>
        <taxon>Eukaryota</taxon>
        <taxon>Viridiplantae</taxon>
        <taxon>Streptophyta</taxon>
        <taxon>Embryophyta</taxon>
        <taxon>Tracheophyta</taxon>
        <taxon>Spermatophyta</taxon>
        <taxon>Magnoliopsida</taxon>
        <taxon>eudicotyledons</taxon>
        <taxon>Gunneridae</taxon>
        <taxon>Pentapetalae</taxon>
        <taxon>asterids</taxon>
        <taxon>campanulids</taxon>
        <taxon>Asterales</taxon>
        <taxon>Asteraceae</taxon>
        <taxon>Asteroideae</taxon>
        <taxon>Heliantheae alliance</taxon>
        <taxon>Eupatorieae</taxon>
        <taxon>Mikania</taxon>
    </lineage>
</organism>
<feature type="region of interest" description="Disordered" evidence="1">
    <location>
        <begin position="89"/>
        <end position="109"/>
    </location>
</feature>
<keyword evidence="3" id="KW-1185">Reference proteome</keyword>
<gene>
    <name evidence="2" type="ORF">E3N88_25377</name>
</gene>
<dbReference type="EMBL" id="SZYD01000013">
    <property type="protein sequence ID" value="KAD4385209.1"/>
    <property type="molecule type" value="Genomic_DNA"/>
</dbReference>
<sequence length="109" mass="12455">MSSRRNTPFSLLKPPPLDVPEAPLSPLENPPPLPPPSQNPPVLQPPPQNPPTEYLIKNEEPEDEYVSNDQWAIDDNVDEETLTRLMNYDPWEDERNTDSDVSFDSIFND</sequence>
<feature type="compositionally biased region" description="Polar residues" evidence="1">
    <location>
        <begin position="99"/>
        <end position="109"/>
    </location>
</feature>
<feature type="region of interest" description="Disordered" evidence="1">
    <location>
        <begin position="1"/>
        <end position="74"/>
    </location>
</feature>
<evidence type="ECO:0000313" key="3">
    <source>
        <dbReference type="Proteomes" id="UP000326396"/>
    </source>
</evidence>
<evidence type="ECO:0000313" key="2">
    <source>
        <dbReference type="EMBL" id="KAD4385209.1"/>
    </source>
</evidence>
<comment type="caution">
    <text evidence="2">The sequence shown here is derived from an EMBL/GenBank/DDBJ whole genome shotgun (WGS) entry which is preliminary data.</text>
</comment>
<dbReference type="AlphaFoldDB" id="A0A5N6N4K3"/>
<name>A0A5N6N4K3_9ASTR</name>